<dbReference type="AlphaFoldDB" id="A0A9N9IYM7"/>
<keyword evidence="2" id="KW-1185">Reference proteome</keyword>
<reference evidence="1" key="1">
    <citation type="submission" date="2021-06" db="EMBL/GenBank/DDBJ databases">
        <authorList>
            <person name="Kallberg Y."/>
            <person name="Tangrot J."/>
            <person name="Rosling A."/>
        </authorList>
    </citation>
    <scope>NUCLEOTIDE SEQUENCE</scope>
    <source>
        <strain evidence="1">CL551</strain>
    </source>
</reference>
<name>A0A9N9IYM7_9GLOM</name>
<gene>
    <name evidence="1" type="ORF">AMORRO_LOCUS15487</name>
</gene>
<dbReference type="EMBL" id="CAJVPV010036896">
    <property type="protein sequence ID" value="CAG8753996.1"/>
    <property type="molecule type" value="Genomic_DNA"/>
</dbReference>
<accession>A0A9N9IYM7</accession>
<protein>
    <submittedName>
        <fullName evidence="1">1785_t:CDS:1</fullName>
    </submittedName>
</protein>
<comment type="caution">
    <text evidence="1">The sequence shown here is derived from an EMBL/GenBank/DDBJ whole genome shotgun (WGS) entry which is preliminary data.</text>
</comment>
<evidence type="ECO:0000313" key="1">
    <source>
        <dbReference type="EMBL" id="CAG8753996.1"/>
    </source>
</evidence>
<organism evidence="1 2">
    <name type="scientific">Acaulospora morrowiae</name>
    <dbReference type="NCBI Taxonomy" id="94023"/>
    <lineage>
        <taxon>Eukaryota</taxon>
        <taxon>Fungi</taxon>
        <taxon>Fungi incertae sedis</taxon>
        <taxon>Mucoromycota</taxon>
        <taxon>Glomeromycotina</taxon>
        <taxon>Glomeromycetes</taxon>
        <taxon>Diversisporales</taxon>
        <taxon>Acaulosporaceae</taxon>
        <taxon>Acaulospora</taxon>
    </lineage>
</organism>
<proteinExistence type="predicted"/>
<feature type="non-terminal residue" evidence="1">
    <location>
        <position position="41"/>
    </location>
</feature>
<feature type="non-terminal residue" evidence="1">
    <location>
        <position position="1"/>
    </location>
</feature>
<sequence>ELATSPSENELAFYSVNITSVLQPPSPLQDIGPSNSYHIQL</sequence>
<evidence type="ECO:0000313" key="2">
    <source>
        <dbReference type="Proteomes" id="UP000789342"/>
    </source>
</evidence>
<dbReference type="Proteomes" id="UP000789342">
    <property type="component" value="Unassembled WGS sequence"/>
</dbReference>